<accession>A0ABD2CNE3</accession>
<dbReference type="EMBL" id="JAYRBN010000037">
    <property type="protein sequence ID" value="KAL2746634.1"/>
    <property type="molecule type" value="Genomic_DNA"/>
</dbReference>
<feature type="compositionally biased region" description="Acidic residues" evidence="1">
    <location>
        <begin position="147"/>
        <end position="170"/>
    </location>
</feature>
<protein>
    <submittedName>
        <fullName evidence="2">Uncharacterized protein</fullName>
    </submittedName>
</protein>
<feature type="compositionally biased region" description="Basic residues" evidence="1">
    <location>
        <begin position="126"/>
        <end position="143"/>
    </location>
</feature>
<sequence length="200" mass="23004">MKQSILSRHRHLSIDEDDVDESEEDDDNDNDDEFLMQRPLNSPNILRRLSLTAFVHPDNFSRSLCPDDYADDVGRKVTKAKVDRAWEGGKRGDVASSKDGKKGAIRDEYGSGCGGVEANDAGRRTGSSKRRRTRKRGRRRRRRKGEEEEEEEDNDDNDDKEEEDDDDEEEVVKCKRRMYARLSSSTKSNYLTPIDSRMQG</sequence>
<evidence type="ECO:0000256" key="1">
    <source>
        <dbReference type="SAM" id="MobiDB-lite"/>
    </source>
</evidence>
<feature type="compositionally biased region" description="Basic and acidic residues" evidence="1">
    <location>
        <begin position="88"/>
        <end position="109"/>
    </location>
</feature>
<keyword evidence="3" id="KW-1185">Reference proteome</keyword>
<evidence type="ECO:0000313" key="3">
    <source>
        <dbReference type="Proteomes" id="UP001607303"/>
    </source>
</evidence>
<organism evidence="2 3">
    <name type="scientific">Vespula maculifrons</name>
    <name type="common">Eastern yellow jacket</name>
    <name type="synonym">Wasp</name>
    <dbReference type="NCBI Taxonomy" id="7453"/>
    <lineage>
        <taxon>Eukaryota</taxon>
        <taxon>Metazoa</taxon>
        <taxon>Ecdysozoa</taxon>
        <taxon>Arthropoda</taxon>
        <taxon>Hexapoda</taxon>
        <taxon>Insecta</taxon>
        <taxon>Pterygota</taxon>
        <taxon>Neoptera</taxon>
        <taxon>Endopterygota</taxon>
        <taxon>Hymenoptera</taxon>
        <taxon>Apocrita</taxon>
        <taxon>Aculeata</taxon>
        <taxon>Vespoidea</taxon>
        <taxon>Vespidae</taxon>
        <taxon>Vespinae</taxon>
        <taxon>Vespula</taxon>
    </lineage>
</organism>
<name>A0ABD2CNE3_VESMC</name>
<reference evidence="2 3" key="1">
    <citation type="journal article" date="2024" name="Ann. Entomol. Soc. Am.">
        <title>Genomic analyses of the southern and eastern yellowjacket wasps (Hymenoptera: Vespidae) reveal evolutionary signatures of social life.</title>
        <authorList>
            <person name="Catto M.A."/>
            <person name="Caine P.B."/>
            <person name="Orr S.E."/>
            <person name="Hunt B.G."/>
            <person name="Goodisman M.A.D."/>
        </authorList>
    </citation>
    <scope>NUCLEOTIDE SEQUENCE [LARGE SCALE GENOMIC DNA]</scope>
    <source>
        <strain evidence="2">232</strain>
        <tissue evidence="2">Head and thorax</tissue>
    </source>
</reference>
<dbReference type="AlphaFoldDB" id="A0ABD2CNE3"/>
<proteinExistence type="predicted"/>
<feature type="region of interest" description="Disordered" evidence="1">
    <location>
        <begin position="1"/>
        <end position="42"/>
    </location>
</feature>
<evidence type="ECO:0000313" key="2">
    <source>
        <dbReference type="EMBL" id="KAL2746634.1"/>
    </source>
</evidence>
<feature type="compositionally biased region" description="Polar residues" evidence="1">
    <location>
        <begin position="182"/>
        <end position="191"/>
    </location>
</feature>
<feature type="region of interest" description="Disordered" evidence="1">
    <location>
        <begin position="181"/>
        <end position="200"/>
    </location>
</feature>
<feature type="compositionally biased region" description="Acidic residues" evidence="1">
    <location>
        <begin position="15"/>
        <end position="34"/>
    </location>
</feature>
<gene>
    <name evidence="2" type="ORF">V1477_005004</name>
</gene>
<feature type="region of interest" description="Disordered" evidence="1">
    <location>
        <begin position="88"/>
        <end position="172"/>
    </location>
</feature>
<dbReference type="Proteomes" id="UP001607303">
    <property type="component" value="Unassembled WGS sequence"/>
</dbReference>
<comment type="caution">
    <text evidence="2">The sequence shown here is derived from an EMBL/GenBank/DDBJ whole genome shotgun (WGS) entry which is preliminary data.</text>
</comment>